<evidence type="ECO:0000313" key="1">
    <source>
        <dbReference type="EMBL" id="KAI4824137.1"/>
    </source>
</evidence>
<dbReference type="EMBL" id="CM043791">
    <property type="protein sequence ID" value="KAI4824137.1"/>
    <property type="molecule type" value="Genomic_DNA"/>
</dbReference>
<organism evidence="1 2">
    <name type="scientific">Chaenocephalus aceratus</name>
    <name type="common">Blackfin icefish</name>
    <name type="synonym">Chaenichthys aceratus</name>
    <dbReference type="NCBI Taxonomy" id="36190"/>
    <lineage>
        <taxon>Eukaryota</taxon>
        <taxon>Metazoa</taxon>
        <taxon>Chordata</taxon>
        <taxon>Craniata</taxon>
        <taxon>Vertebrata</taxon>
        <taxon>Euteleostomi</taxon>
        <taxon>Actinopterygii</taxon>
        <taxon>Neopterygii</taxon>
        <taxon>Teleostei</taxon>
        <taxon>Neoteleostei</taxon>
        <taxon>Acanthomorphata</taxon>
        <taxon>Eupercaria</taxon>
        <taxon>Perciformes</taxon>
        <taxon>Notothenioidei</taxon>
        <taxon>Channichthyidae</taxon>
        <taxon>Chaenocephalus</taxon>
    </lineage>
</organism>
<dbReference type="Proteomes" id="UP001057452">
    <property type="component" value="Chromosome 7"/>
</dbReference>
<sequence>MLQVWSHLGLWVVFCLWFVYFCLRLFLLYCFFCFFLSPSPVFFFPPTTPLPSVLGKHNGFRPPSLDSPYD</sequence>
<evidence type="ECO:0000313" key="2">
    <source>
        <dbReference type="Proteomes" id="UP001057452"/>
    </source>
</evidence>
<accession>A0ACB9XD08</accession>
<reference evidence="1" key="1">
    <citation type="submission" date="2022-05" db="EMBL/GenBank/DDBJ databases">
        <title>Chromosome-level genome of Chaenocephalus aceratus.</title>
        <authorList>
            <person name="Park H."/>
        </authorList>
    </citation>
    <scope>NUCLEOTIDE SEQUENCE</scope>
    <source>
        <strain evidence="1">KU_202001</strain>
    </source>
</reference>
<keyword evidence="2" id="KW-1185">Reference proteome</keyword>
<name>A0ACB9XD08_CHAAC</name>
<protein>
    <submittedName>
        <fullName evidence="1">Uncharacterized protein</fullName>
    </submittedName>
</protein>
<proteinExistence type="predicted"/>
<gene>
    <name evidence="1" type="ORF">KUCAC02_012679</name>
</gene>
<comment type="caution">
    <text evidence="1">The sequence shown here is derived from an EMBL/GenBank/DDBJ whole genome shotgun (WGS) entry which is preliminary data.</text>
</comment>